<reference evidence="1 2" key="1">
    <citation type="journal article" date="2019" name="Sci. Data">
        <title>Hybrid genome assembly and annotation of Danionella translucida.</title>
        <authorList>
            <person name="Kadobianskyi M."/>
            <person name="Schulze L."/>
            <person name="Schuelke M."/>
            <person name="Judkewitz B."/>
        </authorList>
    </citation>
    <scope>NUCLEOTIDE SEQUENCE [LARGE SCALE GENOMIC DNA]</scope>
    <source>
        <strain evidence="1 2">Bolton</strain>
    </source>
</reference>
<evidence type="ECO:0000313" key="2">
    <source>
        <dbReference type="Proteomes" id="UP000316079"/>
    </source>
</evidence>
<sequence length="35" mass="4165">MTKTTDNICQTQPGSDDVEESKLRYCHLLFQYREN</sequence>
<organism evidence="1 2">
    <name type="scientific">Danionella cerebrum</name>
    <dbReference type="NCBI Taxonomy" id="2873325"/>
    <lineage>
        <taxon>Eukaryota</taxon>
        <taxon>Metazoa</taxon>
        <taxon>Chordata</taxon>
        <taxon>Craniata</taxon>
        <taxon>Vertebrata</taxon>
        <taxon>Euteleostomi</taxon>
        <taxon>Actinopterygii</taxon>
        <taxon>Neopterygii</taxon>
        <taxon>Teleostei</taxon>
        <taxon>Ostariophysi</taxon>
        <taxon>Cypriniformes</taxon>
        <taxon>Danionidae</taxon>
        <taxon>Danioninae</taxon>
        <taxon>Danionella</taxon>
    </lineage>
</organism>
<gene>
    <name evidence="1" type="ORF">DNTS_033466</name>
</gene>
<protein>
    <submittedName>
        <fullName evidence="1">Uncharacterized protein</fullName>
    </submittedName>
</protein>
<dbReference type="AlphaFoldDB" id="A0A553R248"/>
<accession>A0A553R248</accession>
<dbReference type="Proteomes" id="UP000316079">
    <property type="component" value="Unassembled WGS sequence"/>
</dbReference>
<proteinExistence type="predicted"/>
<keyword evidence="2" id="KW-1185">Reference proteome</keyword>
<dbReference type="EMBL" id="SRMA01025311">
    <property type="protein sequence ID" value="TRY96250.1"/>
    <property type="molecule type" value="Genomic_DNA"/>
</dbReference>
<name>A0A553R248_9TELE</name>
<comment type="caution">
    <text evidence="1">The sequence shown here is derived from an EMBL/GenBank/DDBJ whole genome shotgun (WGS) entry which is preliminary data.</text>
</comment>
<evidence type="ECO:0000313" key="1">
    <source>
        <dbReference type="EMBL" id="TRY96250.1"/>
    </source>
</evidence>